<dbReference type="InParanoid" id="A0A409YQA4"/>
<evidence type="ECO:0000313" key="7">
    <source>
        <dbReference type="Proteomes" id="UP000284706"/>
    </source>
</evidence>
<dbReference type="InterPro" id="IPR051209">
    <property type="entry name" value="FAD-bind_Monooxygenase_sf"/>
</dbReference>
<protein>
    <submittedName>
        <fullName evidence="6">Uncharacterized protein</fullName>
    </submittedName>
</protein>
<dbReference type="GO" id="GO:0004499">
    <property type="term" value="F:N,N-dimethylaniline monooxygenase activity"/>
    <property type="evidence" value="ECO:0007669"/>
    <property type="project" value="InterPro"/>
</dbReference>
<accession>A0A409YQA4</accession>
<gene>
    <name evidence="6" type="ORF">CVT26_012262</name>
</gene>
<dbReference type="Proteomes" id="UP000284706">
    <property type="component" value="Unassembled WGS sequence"/>
</dbReference>
<keyword evidence="5" id="KW-1133">Transmembrane helix</keyword>
<feature type="transmembrane region" description="Helical" evidence="5">
    <location>
        <begin position="12"/>
        <end position="30"/>
    </location>
</feature>
<dbReference type="GO" id="GO:0050661">
    <property type="term" value="F:NADP binding"/>
    <property type="evidence" value="ECO:0007669"/>
    <property type="project" value="InterPro"/>
</dbReference>
<dbReference type="AlphaFoldDB" id="A0A409YQA4"/>
<proteinExistence type="inferred from homology"/>
<keyword evidence="3" id="KW-0274">FAD</keyword>
<dbReference type="PANTHER" id="PTHR42877:SF4">
    <property type="entry name" value="FAD_NAD(P)-BINDING DOMAIN-CONTAINING PROTEIN-RELATED"/>
    <property type="match status" value="1"/>
</dbReference>
<evidence type="ECO:0000313" key="6">
    <source>
        <dbReference type="EMBL" id="PPR05176.1"/>
    </source>
</evidence>
<evidence type="ECO:0000256" key="4">
    <source>
        <dbReference type="ARBA" id="ARBA00023002"/>
    </source>
</evidence>
<keyword evidence="4" id="KW-0560">Oxidoreductase</keyword>
<dbReference type="PROSITE" id="PS51257">
    <property type="entry name" value="PROKAR_LIPOPROTEIN"/>
    <property type="match status" value="1"/>
</dbReference>
<reference evidence="6 7" key="1">
    <citation type="journal article" date="2018" name="Evol. Lett.">
        <title>Horizontal gene cluster transfer increased hallucinogenic mushroom diversity.</title>
        <authorList>
            <person name="Reynolds H.T."/>
            <person name="Vijayakumar V."/>
            <person name="Gluck-Thaler E."/>
            <person name="Korotkin H.B."/>
            <person name="Matheny P.B."/>
            <person name="Slot J.C."/>
        </authorList>
    </citation>
    <scope>NUCLEOTIDE SEQUENCE [LARGE SCALE GENOMIC DNA]</scope>
    <source>
        <strain evidence="6 7">SRW20</strain>
    </source>
</reference>
<keyword evidence="7" id="KW-1185">Reference proteome</keyword>
<dbReference type="Gene3D" id="3.50.50.60">
    <property type="entry name" value="FAD/NAD(P)-binding domain"/>
    <property type="match status" value="2"/>
</dbReference>
<keyword evidence="2" id="KW-0285">Flavoprotein</keyword>
<comment type="caution">
    <text evidence="6">The sequence shown here is derived from an EMBL/GenBank/DDBJ whole genome shotgun (WGS) entry which is preliminary data.</text>
</comment>
<dbReference type="PANTHER" id="PTHR42877">
    <property type="entry name" value="L-ORNITHINE N(5)-MONOOXYGENASE-RELATED"/>
    <property type="match status" value="1"/>
</dbReference>
<evidence type="ECO:0000256" key="2">
    <source>
        <dbReference type="ARBA" id="ARBA00022630"/>
    </source>
</evidence>
<organism evidence="6 7">
    <name type="scientific">Gymnopilus dilepis</name>
    <dbReference type="NCBI Taxonomy" id="231916"/>
    <lineage>
        <taxon>Eukaryota</taxon>
        <taxon>Fungi</taxon>
        <taxon>Dikarya</taxon>
        <taxon>Basidiomycota</taxon>
        <taxon>Agaricomycotina</taxon>
        <taxon>Agaricomycetes</taxon>
        <taxon>Agaricomycetidae</taxon>
        <taxon>Agaricales</taxon>
        <taxon>Agaricineae</taxon>
        <taxon>Hymenogastraceae</taxon>
        <taxon>Gymnopilus</taxon>
    </lineage>
</organism>
<evidence type="ECO:0000256" key="1">
    <source>
        <dbReference type="ARBA" id="ARBA00010139"/>
    </source>
</evidence>
<dbReference type="OrthoDB" id="74360at2759"/>
<evidence type="ECO:0000256" key="5">
    <source>
        <dbReference type="SAM" id="Phobius"/>
    </source>
</evidence>
<dbReference type="InterPro" id="IPR020946">
    <property type="entry name" value="Flavin_mOase-like"/>
</dbReference>
<evidence type="ECO:0000256" key="3">
    <source>
        <dbReference type="ARBA" id="ARBA00022827"/>
    </source>
</evidence>
<sequence length="565" mass="63780">MASASCKVDEPRVVIIGAGAGGLSCAIALIRKYGFRNFHIYDKGGDVGGTWRDNIYPGCSSDVGVPFFSLSSDLHDWKESHGSQEDILKYWVDLAKKYDLYPHISFNQKVTAVEWNAEENHYRIVAQDTSTGNSAVSTAEIVVSAIGVLETPRYARIPGVGNFKGEMFHSARWDYGVDLRGKRVGVVGNGSSATQFVPKIAEEPTTQIVQFCRSPHWIFPNLRKDYSSLKRWAFRNVPFLMRLHRWSHFLRHELLYAIIFGNSLLRQGLTQCLKLYMQYNAPKKYLNKLIPNFPLGCKRTVFDTGYLKALHQDNLDLNWDGIEEIVENGILTKKGEKVPLDVLIFATGYAADVYALPVRGTTKTIQEYFEEEKGPKAYLGTTVPGFPNFFMIFGPNTATGHTSVIFTNEVQIDYVLQLIRPILQRKILSLEVKRSAVNAYNEEIHSRLSRSVFTSCLSWYRVGGDGIVSNIFPGSGIRFWKLLRQPIWTDYLGNGVDRWTSSQLSRQRSWRALWVTVLFTSLIAFEFSNRASTPSGAVFATAIGFTRNAVDKVLNALPLLRSPWH</sequence>
<keyword evidence="5" id="KW-0812">Transmembrane</keyword>
<dbReference type="Pfam" id="PF00743">
    <property type="entry name" value="FMO-like"/>
    <property type="match status" value="1"/>
</dbReference>
<dbReference type="InterPro" id="IPR036188">
    <property type="entry name" value="FAD/NAD-bd_sf"/>
</dbReference>
<comment type="similarity">
    <text evidence="1">Belongs to the FAD-binding monooxygenase family.</text>
</comment>
<name>A0A409YQA4_9AGAR</name>
<dbReference type="EMBL" id="NHYE01000514">
    <property type="protein sequence ID" value="PPR05176.1"/>
    <property type="molecule type" value="Genomic_DNA"/>
</dbReference>
<dbReference type="GO" id="GO:0050660">
    <property type="term" value="F:flavin adenine dinucleotide binding"/>
    <property type="evidence" value="ECO:0007669"/>
    <property type="project" value="InterPro"/>
</dbReference>
<dbReference type="STRING" id="231916.A0A409YQA4"/>
<keyword evidence="5" id="KW-0472">Membrane</keyword>
<dbReference type="SUPFAM" id="SSF51905">
    <property type="entry name" value="FAD/NAD(P)-binding domain"/>
    <property type="match status" value="1"/>
</dbReference>